<feature type="domain" description="CCHC-type" evidence="3">
    <location>
        <begin position="392"/>
        <end position="407"/>
    </location>
</feature>
<dbReference type="AlphaFoldDB" id="A0A9W9HL99"/>
<organism evidence="4 5">
    <name type="scientific">Penicillium canariense</name>
    <dbReference type="NCBI Taxonomy" id="189055"/>
    <lineage>
        <taxon>Eukaryota</taxon>
        <taxon>Fungi</taxon>
        <taxon>Dikarya</taxon>
        <taxon>Ascomycota</taxon>
        <taxon>Pezizomycotina</taxon>
        <taxon>Eurotiomycetes</taxon>
        <taxon>Eurotiomycetidae</taxon>
        <taxon>Eurotiales</taxon>
        <taxon>Aspergillaceae</taxon>
        <taxon>Penicillium</taxon>
    </lineage>
</organism>
<protein>
    <recommendedName>
        <fullName evidence="3">CCHC-type domain-containing protein</fullName>
    </recommendedName>
</protein>
<dbReference type="GeneID" id="81432078"/>
<evidence type="ECO:0000313" key="5">
    <source>
        <dbReference type="Proteomes" id="UP001149163"/>
    </source>
</evidence>
<evidence type="ECO:0000256" key="1">
    <source>
        <dbReference type="PROSITE-ProRule" id="PRU00047"/>
    </source>
</evidence>
<dbReference type="PROSITE" id="PS50158">
    <property type="entry name" value="ZF_CCHC"/>
    <property type="match status" value="1"/>
</dbReference>
<feature type="compositionally biased region" description="Low complexity" evidence="2">
    <location>
        <begin position="534"/>
        <end position="555"/>
    </location>
</feature>
<sequence length="720" mass="79421">MAVASAPNLPFVHPSRQNFLPPTGPRVQNQHQPNQRETRPTNHAQFESMEEIARAAASILRYIDESAHETTGAVHGFVKQVHRYAQNAQRGDTQGMERVLLALEKISRTTDHLTQRMNTLEKSTGEISKSTTEISKSTSSIQSSISNESSAAAWRGFRAQGWRQSVAAAAPFAAGPSSWPSSDGTSSIGVPQAELQEDRQIIVKIRDDAVRATLRSKSETDLVLQADRGRIAVARKKDSGALAGIRVVAARKLPSGDIAIITDTAASAEVMRKAQFKDWLKPFGNAIIQRPTWGVVARGLPLFDVTDPAEMNKTADELLRQNPEWSSEGEDEPIILHLSWLTKPTPRKNEGSLVIEMSSPVVANRAIAVGTIWGHRICQTTRFCREGRSKFCRKCQKPGHVQAHCPSKTFLCGYCAAEHPTWECEAIRGAVVTIKCANCKGPHRSTARECEVHEREVARARSSLLEAPPFHRIPARYRQATAQQPAARQPQRQVQPVQPVQSAQKKPPQPRVMIQSDYNTRSRRGQGLEASQHAPAAQQSTQLSQPPTQQLSQSARRGPGRPPGSKNRSKSSTNAAASEVRTDTAIEATETIEAPNPHKRARFNNRGEEDHAMQDTASAALALVGLEDIQAQEEDEDIQAFQRLMRSSVAIPDSPLSSPPQLLLQTAEQDLPPPEDVVTNFPFTPIEGVRYETYVNSWTEEEEEIFHDASSDSDYDPTRQ</sequence>
<evidence type="ECO:0000313" key="4">
    <source>
        <dbReference type="EMBL" id="KAJ5151526.1"/>
    </source>
</evidence>
<dbReference type="GO" id="GO:0008270">
    <property type="term" value="F:zinc ion binding"/>
    <property type="evidence" value="ECO:0007669"/>
    <property type="project" value="UniProtKB-KW"/>
</dbReference>
<dbReference type="InterPro" id="IPR001878">
    <property type="entry name" value="Znf_CCHC"/>
</dbReference>
<keyword evidence="5" id="KW-1185">Reference proteome</keyword>
<reference evidence="4" key="1">
    <citation type="submission" date="2022-11" db="EMBL/GenBank/DDBJ databases">
        <authorList>
            <person name="Petersen C."/>
        </authorList>
    </citation>
    <scope>NUCLEOTIDE SEQUENCE</scope>
    <source>
        <strain evidence="4">IBT 26290</strain>
    </source>
</reference>
<accession>A0A9W9HL99</accession>
<feature type="region of interest" description="Disordered" evidence="2">
    <location>
        <begin position="123"/>
        <end position="142"/>
    </location>
</feature>
<evidence type="ECO:0000259" key="3">
    <source>
        <dbReference type="PROSITE" id="PS50158"/>
    </source>
</evidence>
<evidence type="ECO:0000256" key="2">
    <source>
        <dbReference type="SAM" id="MobiDB-lite"/>
    </source>
</evidence>
<feature type="compositionally biased region" description="Polar residues" evidence="2">
    <location>
        <begin position="15"/>
        <end position="33"/>
    </location>
</feature>
<dbReference type="RefSeq" id="XP_056538859.1">
    <property type="nucleotide sequence ID" value="XM_056692902.1"/>
</dbReference>
<keyword evidence="1" id="KW-0479">Metal-binding</keyword>
<reference evidence="4" key="2">
    <citation type="journal article" date="2023" name="IMA Fungus">
        <title>Comparative genomic study of the Penicillium genus elucidates a diverse pangenome and 15 lateral gene transfer events.</title>
        <authorList>
            <person name="Petersen C."/>
            <person name="Sorensen T."/>
            <person name="Nielsen M.R."/>
            <person name="Sondergaard T.E."/>
            <person name="Sorensen J.L."/>
            <person name="Fitzpatrick D.A."/>
            <person name="Frisvad J.C."/>
            <person name="Nielsen K.L."/>
        </authorList>
    </citation>
    <scope>NUCLEOTIDE SEQUENCE</scope>
    <source>
        <strain evidence="4">IBT 26290</strain>
    </source>
</reference>
<dbReference type="Proteomes" id="UP001149163">
    <property type="component" value="Unassembled WGS sequence"/>
</dbReference>
<feature type="compositionally biased region" description="Low complexity" evidence="2">
    <location>
        <begin position="479"/>
        <end position="506"/>
    </location>
</feature>
<feature type="region of interest" description="Disordered" evidence="2">
    <location>
        <begin position="1"/>
        <end position="43"/>
    </location>
</feature>
<proteinExistence type="predicted"/>
<feature type="region of interest" description="Disordered" evidence="2">
    <location>
        <begin position="479"/>
        <end position="582"/>
    </location>
</feature>
<comment type="caution">
    <text evidence="4">The sequence shown here is derived from an EMBL/GenBank/DDBJ whole genome shotgun (WGS) entry which is preliminary data.</text>
</comment>
<dbReference type="GO" id="GO:0003676">
    <property type="term" value="F:nucleic acid binding"/>
    <property type="evidence" value="ECO:0007669"/>
    <property type="project" value="InterPro"/>
</dbReference>
<keyword evidence="1" id="KW-0862">Zinc</keyword>
<keyword evidence="1" id="KW-0863">Zinc-finger</keyword>
<gene>
    <name evidence="4" type="ORF">N7482_010778</name>
</gene>
<dbReference type="EMBL" id="JAPQKN010000008">
    <property type="protein sequence ID" value="KAJ5151526.1"/>
    <property type="molecule type" value="Genomic_DNA"/>
</dbReference>
<dbReference type="OrthoDB" id="4509841at2759"/>
<name>A0A9W9HL99_9EURO</name>
<feature type="compositionally biased region" description="Low complexity" evidence="2">
    <location>
        <begin position="126"/>
        <end position="142"/>
    </location>
</feature>